<evidence type="ECO:0000256" key="1">
    <source>
        <dbReference type="SAM" id="Phobius"/>
    </source>
</evidence>
<evidence type="ECO:0000313" key="3">
    <source>
        <dbReference type="Proteomes" id="UP000697995"/>
    </source>
</evidence>
<keyword evidence="1" id="KW-0812">Transmembrane</keyword>
<keyword evidence="3" id="KW-1185">Reference proteome</keyword>
<organism evidence="2 3">
    <name type="scientific">Paracraurococcus ruber</name>
    <dbReference type="NCBI Taxonomy" id="77675"/>
    <lineage>
        <taxon>Bacteria</taxon>
        <taxon>Pseudomonadati</taxon>
        <taxon>Pseudomonadota</taxon>
        <taxon>Alphaproteobacteria</taxon>
        <taxon>Acetobacterales</taxon>
        <taxon>Roseomonadaceae</taxon>
        <taxon>Paracraurococcus</taxon>
    </lineage>
</organism>
<proteinExistence type="predicted"/>
<comment type="caution">
    <text evidence="2">The sequence shown here is derived from an EMBL/GenBank/DDBJ whole genome shotgun (WGS) entry which is preliminary data.</text>
</comment>
<keyword evidence="1" id="KW-1133">Transmembrane helix</keyword>
<keyword evidence="1" id="KW-0472">Membrane</keyword>
<name>A0ABS1CY21_9PROT</name>
<dbReference type="RefSeq" id="WP_207191639.1">
    <property type="nucleotide sequence ID" value="NZ_NRSG01000101.1"/>
</dbReference>
<reference evidence="2 3" key="1">
    <citation type="journal article" date="2020" name="Microorganisms">
        <title>Osmotic Adaptation and Compatible Solute Biosynthesis of Phototrophic Bacteria as Revealed from Genome Analyses.</title>
        <authorList>
            <person name="Imhoff J.F."/>
            <person name="Rahn T."/>
            <person name="Kunzel S."/>
            <person name="Keller A."/>
            <person name="Neulinger S.C."/>
        </authorList>
    </citation>
    <scope>NUCLEOTIDE SEQUENCE [LARGE SCALE GENOMIC DNA]</scope>
    <source>
        <strain evidence="2 3">DSM 15382</strain>
    </source>
</reference>
<feature type="transmembrane region" description="Helical" evidence="1">
    <location>
        <begin position="12"/>
        <end position="33"/>
    </location>
</feature>
<dbReference type="EMBL" id="NRSG01000101">
    <property type="protein sequence ID" value="MBK1659429.1"/>
    <property type="molecule type" value="Genomic_DNA"/>
</dbReference>
<evidence type="ECO:0000313" key="2">
    <source>
        <dbReference type="EMBL" id="MBK1659429.1"/>
    </source>
</evidence>
<dbReference type="Proteomes" id="UP000697995">
    <property type="component" value="Unassembled WGS sequence"/>
</dbReference>
<sequence length="129" mass="13053">MQRIGLRRDQATRLAGLLMATAALASIAGNLPLRVLPRRHRLATGAAAPQAGAIILAPFAGLGLVAAAIAIFGIGLPAPAAMAELMRQRPASRGRIAGQAAARQAAAAFPVLALARGRASTRGTPPPRA</sequence>
<accession>A0ABS1CY21</accession>
<feature type="transmembrane region" description="Helical" evidence="1">
    <location>
        <begin position="53"/>
        <end position="78"/>
    </location>
</feature>
<gene>
    <name evidence="2" type="ORF">CKO45_14405</name>
</gene>
<protein>
    <submittedName>
        <fullName evidence="2">Uncharacterized protein</fullName>
    </submittedName>
</protein>